<dbReference type="CDD" id="cd02440">
    <property type="entry name" value="AdoMet_MTases"/>
    <property type="match status" value="1"/>
</dbReference>
<reference evidence="1 2" key="1">
    <citation type="submission" date="2019-02" db="EMBL/GenBank/DDBJ databases">
        <title>Deep-cultivation of Planctomycetes and their phenomic and genomic characterization uncovers novel biology.</title>
        <authorList>
            <person name="Wiegand S."/>
            <person name="Jogler M."/>
            <person name="Boedeker C."/>
            <person name="Pinto D."/>
            <person name="Vollmers J."/>
            <person name="Rivas-Marin E."/>
            <person name="Kohn T."/>
            <person name="Peeters S.H."/>
            <person name="Heuer A."/>
            <person name="Rast P."/>
            <person name="Oberbeckmann S."/>
            <person name="Bunk B."/>
            <person name="Jeske O."/>
            <person name="Meyerdierks A."/>
            <person name="Storesund J.E."/>
            <person name="Kallscheuer N."/>
            <person name="Luecker S."/>
            <person name="Lage O.M."/>
            <person name="Pohl T."/>
            <person name="Merkel B.J."/>
            <person name="Hornburger P."/>
            <person name="Mueller R.-W."/>
            <person name="Bruemmer F."/>
            <person name="Labrenz M."/>
            <person name="Spormann A.M."/>
            <person name="Op den Camp H."/>
            <person name="Overmann J."/>
            <person name="Amann R."/>
            <person name="Jetten M.S.M."/>
            <person name="Mascher T."/>
            <person name="Medema M.H."/>
            <person name="Devos D.P."/>
            <person name="Kaster A.-K."/>
            <person name="Ovreas L."/>
            <person name="Rohde M."/>
            <person name="Galperin M.Y."/>
            <person name="Jogler C."/>
        </authorList>
    </citation>
    <scope>NUCLEOTIDE SEQUENCE [LARGE SCALE GENOMIC DNA]</scope>
    <source>
        <strain evidence="1 2">Q31a</strain>
    </source>
</reference>
<proteinExistence type="predicted"/>
<evidence type="ECO:0000313" key="2">
    <source>
        <dbReference type="Proteomes" id="UP000318017"/>
    </source>
</evidence>
<dbReference type="Pfam" id="PF13489">
    <property type="entry name" value="Methyltransf_23"/>
    <property type="match status" value="1"/>
</dbReference>
<keyword evidence="2" id="KW-1185">Reference proteome</keyword>
<dbReference type="SUPFAM" id="SSF53335">
    <property type="entry name" value="S-adenosyl-L-methionine-dependent methyltransferases"/>
    <property type="match status" value="1"/>
</dbReference>
<dbReference type="InterPro" id="IPR029063">
    <property type="entry name" value="SAM-dependent_MTases_sf"/>
</dbReference>
<evidence type="ECO:0008006" key="3">
    <source>
        <dbReference type="Google" id="ProtNLM"/>
    </source>
</evidence>
<organism evidence="1 2">
    <name type="scientific">Aureliella helgolandensis</name>
    <dbReference type="NCBI Taxonomy" id="2527968"/>
    <lineage>
        <taxon>Bacteria</taxon>
        <taxon>Pseudomonadati</taxon>
        <taxon>Planctomycetota</taxon>
        <taxon>Planctomycetia</taxon>
        <taxon>Pirellulales</taxon>
        <taxon>Pirellulaceae</taxon>
        <taxon>Aureliella</taxon>
    </lineage>
</organism>
<dbReference type="KEGG" id="ahel:Q31a_54180"/>
<dbReference type="AlphaFoldDB" id="A0A518GEQ3"/>
<dbReference type="Gene3D" id="3.40.50.150">
    <property type="entry name" value="Vaccinia Virus protein VP39"/>
    <property type="match status" value="1"/>
</dbReference>
<gene>
    <name evidence="1" type="ORF">Q31a_54180</name>
</gene>
<evidence type="ECO:0000313" key="1">
    <source>
        <dbReference type="EMBL" id="QDV27037.1"/>
    </source>
</evidence>
<dbReference type="Proteomes" id="UP000318017">
    <property type="component" value="Chromosome"/>
</dbReference>
<name>A0A518GEQ3_9BACT</name>
<protein>
    <recommendedName>
        <fullName evidence="3">Methyltransferase type 11 domain-containing protein</fullName>
    </recommendedName>
</protein>
<dbReference type="EMBL" id="CP036298">
    <property type="protein sequence ID" value="QDV27037.1"/>
    <property type="molecule type" value="Genomic_DNA"/>
</dbReference>
<sequence>MPYRGNYTESRQRYLATYDTAEAAKYDAWITALTKADHDACLNDIQRHFTFSPGMTILDAGAGTGALCLSLVALPGMRITALEPCPPMQERLASKPELSSVTTVEGFCDHPDDHSHFAPATFDVVASRQLSNCLFDPLAAFRNWHYWLRPSGVVIVMDGLFNREDWSGRWKGVVDTLPLSACRTMATLPYMLEQAGFRIDHVGLMDATNALPSTRTKRYMVVATKAMDVEPDHC</sequence>
<accession>A0A518GEQ3</accession>